<dbReference type="SUPFAM" id="SSF47203">
    <property type="entry name" value="Acyl-CoA dehydrogenase C-terminal domain-like"/>
    <property type="match status" value="1"/>
</dbReference>
<sequence length="384" mass="39316">MIVGTTPAERADTEMLVSTVESAVRRLDPADGRSARVDRDGPFDRDLWTLLGGEVGIGALPVPEDRGGLGASFRDVSAVLTVLGAELSRVPYLSAVVCATALADAPASPAVDDCLGRIAAGELIAAIAVPDTLDGNGFRATVTGSGATVTGSASFVLDADIAEVVLVFARSEDGATGLYAVAAESLGRARMRATDGTRVLSTVTADGAPATLLDPCPSVRRLQDQALVALASDSLGVARRALDDAVAYAGSRVQFGRSIGGFQAIKHRLAECAVAVELASSAVAHAVWAVQDGTDHELAEAAAIAAIACGDAASRTTADNVQVHGGIGFTWEHSAHLYYRRALTNAVLWGSGDDHAQRLYALAVGAHSRTHADAVPVPASTISS</sequence>
<evidence type="ECO:0000256" key="5">
    <source>
        <dbReference type="ARBA" id="ARBA00023002"/>
    </source>
</evidence>
<keyword evidence="5 7" id="KW-0560">Oxidoreductase</keyword>
<protein>
    <submittedName>
        <fullName evidence="7">Acyl-CoA dehydrogenase family protein</fullName>
        <ecNumber evidence="7">1.-.-.-</ecNumber>
    </submittedName>
</protein>
<evidence type="ECO:0000256" key="4">
    <source>
        <dbReference type="ARBA" id="ARBA00022827"/>
    </source>
</evidence>
<dbReference type="InterPro" id="IPR009075">
    <property type="entry name" value="AcylCo_DH/oxidase_C"/>
</dbReference>
<dbReference type="InterPro" id="IPR037069">
    <property type="entry name" value="AcylCoA_DH/ox_N_sf"/>
</dbReference>
<organism evidence="7 8">
    <name type="scientific">Rhodococcus gannanensis</name>
    <dbReference type="NCBI Taxonomy" id="1960308"/>
    <lineage>
        <taxon>Bacteria</taxon>
        <taxon>Bacillati</taxon>
        <taxon>Actinomycetota</taxon>
        <taxon>Actinomycetes</taxon>
        <taxon>Mycobacteriales</taxon>
        <taxon>Nocardiaceae</taxon>
        <taxon>Rhodococcus</taxon>
    </lineage>
</organism>
<accession>A0ABW4NYW8</accession>
<dbReference type="Pfam" id="PF00441">
    <property type="entry name" value="Acyl-CoA_dh_1"/>
    <property type="match status" value="1"/>
</dbReference>
<comment type="caution">
    <text evidence="7">The sequence shown here is derived from an EMBL/GenBank/DDBJ whole genome shotgun (WGS) entry which is preliminary data.</text>
</comment>
<evidence type="ECO:0000313" key="8">
    <source>
        <dbReference type="Proteomes" id="UP001597286"/>
    </source>
</evidence>
<dbReference type="PANTHER" id="PTHR43884:SF20">
    <property type="entry name" value="ACYL-COA DEHYDROGENASE FADE28"/>
    <property type="match status" value="1"/>
</dbReference>
<feature type="domain" description="Acyl-CoA dehydrogenase/oxidase C-terminal" evidence="6">
    <location>
        <begin position="229"/>
        <end position="352"/>
    </location>
</feature>
<dbReference type="EMBL" id="JBHUFB010000003">
    <property type="protein sequence ID" value="MFD1810972.1"/>
    <property type="molecule type" value="Genomic_DNA"/>
</dbReference>
<dbReference type="Gene3D" id="1.10.540.10">
    <property type="entry name" value="Acyl-CoA dehydrogenase/oxidase, N-terminal domain"/>
    <property type="match status" value="1"/>
</dbReference>
<comment type="cofactor">
    <cofactor evidence="1">
        <name>FAD</name>
        <dbReference type="ChEBI" id="CHEBI:57692"/>
    </cofactor>
</comment>
<evidence type="ECO:0000256" key="1">
    <source>
        <dbReference type="ARBA" id="ARBA00001974"/>
    </source>
</evidence>
<dbReference type="Proteomes" id="UP001597286">
    <property type="component" value="Unassembled WGS sequence"/>
</dbReference>
<keyword evidence="3" id="KW-0285">Flavoprotein</keyword>
<dbReference type="Gene3D" id="1.20.140.10">
    <property type="entry name" value="Butyryl-CoA Dehydrogenase, subunit A, domain 3"/>
    <property type="match status" value="1"/>
</dbReference>
<reference evidence="8" key="1">
    <citation type="journal article" date="2019" name="Int. J. Syst. Evol. Microbiol.">
        <title>The Global Catalogue of Microorganisms (GCM) 10K type strain sequencing project: providing services to taxonomists for standard genome sequencing and annotation.</title>
        <authorList>
            <consortium name="The Broad Institute Genomics Platform"/>
            <consortium name="The Broad Institute Genome Sequencing Center for Infectious Disease"/>
            <person name="Wu L."/>
            <person name="Ma J."/>
        </authorList>
    </citation>
    <scope>NUCLEOTIDE SEQUENCE [LARGE SCALE GENOMIC DNA]</scope>
    <source>
        <strain evidence="8">DT72</strain>
    </source>
</reference>
<name>A0ABW4NYW8_9NOCA</name>
<dbReference type="InterPro" id="IPR036250">
    <property type="entry name" value="AcylCo_DH-like_C"/>
</dbReference>
<dbReference type="EC" id="1.-.-.-" evidence="7"/>
<dbReference type="InterPro" id="IPR009100">
    <property type="entry name" value="AcylCoA_DH/oxidase_NM_dom_sf"/>
</dbReference>
<dbReference type="GO" id="GO:0016491">
    <property type="term" value="F:oxidoreductase activity"/>
    <property type="evidence" value="ECO:0007669"/>
    <property type="project" value="UniProtKB-KW"/>
</dbReference>
<evidence type="ECO:0000256" key="2">
    <source>
        <dbReference type="ARBA" id="ARBA00009347"/>
    </source>
</evidence>
<evidence type="ECO:0000259" key="6">
    <source>
        <dbReference type="Pfam" id="PF00441"/>
    </source>
</evidence>
<dbReference type="PANTHER" id="PTHR43884">
    <property type="entry name" value="ACYL-COA DEHYDROGENASE"/>
    <property type="match status" value="1"/>
</dbReference>
<gene>
    <name evidence="7" type="ORF">ACFSJG_01990</name>
</gene>
<keyword evidence="4" id="KW-0274">FAD</keyword>
<keyword evidence="8" id="KW-1185">Reference proteome</keyword>
<dbReference type="RefSeq" id="WP_378483531.1">
    <property type="nucleotide sequence ID" value="NZ_JBHUFB010000003.1"/>
</dbReference>
<evidence type="ECO:0000313" key="7">
    <source>
        <dbReference type="EMBL" id="MFD1810972.1"/>
    </source>
</evidence>
<comment type="similarity">
    <text evidence="2">Belongs to the acyl-CoA dehydrogenase family.</text>
</comment>
<proteinExistence type="inferred from homology"/>
<dbReference type="SUPFAM" id="SSF56645">
    <property type="entry name" value="Acyl-CoA dehydrogenase NM domain-like"/>
    <property type="match status" value="1"/>
</dbReference>
<evidence type="ECO:0000256" key="3">
    <source>
        <dbReference type="ARBA" id="ARBA00022630"/>
    </source>
</evidence>